<dbReference type="AlphaFoldDB" id="A0A9N7U6Y9"/>
<name>A0A9N7U6Y9_PLEPL</name>
<feature type="compositionally biased region" description="Basic and acidic residues" evidence="1">
    <location>
        <begin position="16"/>
        <end position="26"/>
    </location>
</feature>
<dbReference type="Proteomes" id="UP001153269">
    <property type="component" value="Unassembled WGS sequence"/>
</dbReference>
<comment type="caution">
    <text evidence="2">The sequence shown here is derived from an EMBL/GenBank/DDBJ whole genome shotgun (WGS) entry which is preliminary data.</text>
</comment>
<protein>
    <submittedName>
        <fullName evidence="2">Uncharacterized protein</fullName>
    </submittedName>
</protein>
<keyword evidence="3" id="KW-1185">Reference proteome</keyword>
<reference evidence="2" key="1">
    <citation type="submission" date="2020-03" db="EMBL/GenBank/DDBJ databases">
        <authorList>
            <person name="Weist P."/>
        </authorList>
    </citation>
    <scope>NUCLEOTIDE SEQUENCE</scope>
</reference>
<sequence length="138" mass="15486">MFPGPEECGWSSEEQQQQRDGTERISHWSRSPGPPGDVRSGPMYELAIIVWRRPRPDGCCALCKVCPFATTQPQMYPLLHSHSQMVLQASTIWLSLQPILCGLYGSRQHQRNSVHMSQSSCEESPRSETSTGGRKEGK</sequence>
<feature type="region of interest" description="Disordered" evidence="1">
    <location>
        <begin position="1"/>
        <end position="40"/>
    </location>
</feature>
<accession>A0A9N7U6Y9</accession>
<feature type="compositionally biased region" description="Polar residues" evidence="1">
    <location>
        <begin position="114"/>
        <end position="132"/>
    </location>
</feature>
<organism evidence="2 3">
    <name type="scientific">Pleuronectes platessa</name>
    <name type="common">European plaice</name>
    <dbReference type="NCBI Taxonomy" id="8262"/>
    <lineage>
        <taxon>Eukaryota</taxon>
        <taxon>Metazoa</taxon>
        <taxon>Chordata</taxon>
        <taxon>Craniata</taxon>
        <taxon>Vertebrata</taxon>
        <taxon>Euteleostomi</taxon>
        <taxon>Actinopterygii</taxon>
        <taxon>Neopterygii</taxon>
        <taxon>Teleostei</taxon>
        <taxon>Neoteleostei</taxon>
        <taxon>Acanthomorphata</taxon>
        <taxon>Carangaria</taxon>
        <taxon>Pleuronectiformes</taxon>
        <taxon>Pleuronectoidei</taxon>
        <taxon>Pleuronectidae</taxon>
        <taxon>Pleuronectes</taxon>
    </lineage>
</organism>
<proteinExistence type="predicted"/>
<feature type="region of interest" description="Disordered" evidence="1">
    <location>
        <begin position="114"/>
        <end position="138"/>
    </location>
</feature>
<gene>
    <name evidence="2" type="ORF">PLEPLA_LOCUS13057</name>
</gene>
<evidence type="ECO:0000313" key="2">
    <source>
        <dbReference type="EMBL" id="CAB1425127.1"/>
    </source>
</evidence>
<evidence type="ECO:0000313" key="3">
    <source>
        <dbReference type="Proteomes" id="UP001153269"/>
    </source>
</evidence>
<evidence type="ECO:0000256" key="1">
    <source>
        <dbReference type="SAM" id="MobiDB-lite"/>
    </source>
</evidence>
<dbReference type="EMBL" id="CADEAL010000779">
    <property type="protein sequence ID" value="CAB1425127.1"/>
    <property type="molecule type" value="Genomic_DNA"/>
</dbReference>